<dbReference type="Proteomes" id="UP000249402">
    <property type="component" value="Unassembled WGS sequence"/>
</dbReference>
<dbReference type="VEuPathDB" id="FungiDB:BO80DRAFT_100123"/>
<dbReference type="EMBL" id="KZ824440">
    <property type="protein sequence ID" value="RAL00482.1"/>
    <property type="molecule type" value="Genomic_DNA"/>
</dbReference>
<evidence type="ECO:0000313" key="2">
    <source>
        <dbReference type="Proteomes" id="UP000249402"/>
    </source>
</evidence>
<keyword evidence="2" id="KW-1185">Reference proteome</keyword>
<dbReference type="OrthoDB" id="10443360at2759"/>
<reference evidence="1 2" key="1">
    <citation type="submission" date="2018-02" db="EMBL/GenBank/DDBJ databases">
        <title>The genomes of Aspergillus section Nigri reveals drivers in fungal speciation.</title>
        <authorList>
            <consortium name="DOE Joint Genome Institute"/>
            <person name="Vesth T.C."/>
            <person name="Nybo J."/>
            <person name="Theobald S."/>
            <person name="Brandl J."/>
            <person name="Frisvad J.C."/>
            <person name="Nielsen K.F."/>
            <person name="Lyhne E.K."/>
            <person name="Kogle M.E."/>
            <person name="Kuo A."/>
            <person name="Riley R."/>
            <person name="Clum A."/>
            <person name="Nolan M."/>
            <person name="Lipzen A."/>
            <person name="Salamov A."/>
            <person name="Henrissat B."/>
            <person name="Wiebenga A."/>
            <person name="De vries R.P."/>
            <person name="Grigoriev I.V."/>
            <person name="Mortensen U.H."/>
            <person name="Andersen M.R."/>
            <person name="Baker S.E."/>
        </authorList>
    </citation>
    <scope>NUCLEOTIDE SEQUENCE [LARGE SCALE GENOMIC DNA]</scope>
    <source>
        <strain evidence="1 2">CBS 121593</strain>
    </source>
</reference>
<proteinExistence type="predicted"/>
<accession>A0A395GXY7</accession>
<dbReference type="GeneID" id="37218184"/>
<sequence>MVLLEGEGGNGTESGWWVEPVMATHGRPAEASAFTQHHDDRAGSIGDRVITQAAIGRMEQSAGPVASHADSWSLADPACSSNVCVCNTHSNAPRISAAKHVHGRHLIT</sequence>
<gene>
    <name evidence="1" type="ORF">BO80DRAFT_100123</name>
</gene>
<evidence type="ECO:0000313" key="1">
    <source>
        <dbReference type="EMBL" id="RAL00482.1"/>
    </source>
</evidence>
<protein>
    <submittedName>
        <fullName evidence="1">Uncharacterized protein</fullName>
    </submittedName>
</protein>
<name>A0A395GXY7_9EURO</name>
<organism evidence="1 2">
    <name type="scientific">Aspergillus ibericus CBS 121593</name>
    <dbReference type="NCBI Taxonomy" id="1448316"/>
    <lineage>
        <taxon>Eukaryota</taxon>
        <taxon>Fungi</taxon>
        <taxon>Dikarya</taxon>
        <taxon>Ascomycota</taxon>
        <taxon>Pezizomycotina</taxon>
        <taxon>Eurotiomycetes</taxon>
        <taxon>Eurotiomycetidae</taxon>
        <taxon>Eurotiales</taxon>
        <taxon>Aspergillaceae</taxon>
        <taxon>Aspergillus</taxon>
        <taxon>Aspergillus subgen. Circumdati</taxon>
    </lineage>
</organism>
<dbReference type="AlphaFoldDB" id="A0A395GXY7"/>
<dbReference type="RefSeq" id="XP_025574809.1">
    <property type="nucleotide sequence ID" value="XM_025713319.1"/>
</dbReference>